<dbReference type="InterPro" id="IPR002850">
    <property type="entry name" value="PIN_toxin-like"/>
</dbReference>
<name>A0A3R8L1R3_9FIRM</name>
<proteinExistence type="predicted"/>
<organism evidence="2 3">
    <name type="scientific">Schaedlerella arabinosiphila</name>
    <dbReference type="NCBI Taxonomy" id="2044587"/>
    <lineage>
        <taxon>Bacteria</taxon>
        <taxon>Bacillati</taxon>
        <taxon>Bacillota</taxon>
        <taxon>Clostridia</taxon>
        <taxon>Lachnospirales</taxon>
        <taxon>Lachnospiraceae</taxon>
        <taxon>Schaedlerella</taxon>
    </lineage>
</organism>
<accession>A0A3R8L1R3</accession>
<comment type="caution">
    <text evidence="2">The sequence shown here is derived from an EMBL/GenBank/DDBJ whole genome shotgun (WGS) entry which is preliminary data.</text>
</comment>
<reference evidence="2" key="1">
    <citation type="submission" date="2018-10" db="EMBL/GenBank/DDBJ databases">
        <title>Schaedlerella arabinophila gen. nov. sp. nov., isolated from the mouse intestinal tract and comparative analysis with the genome of the closely related altered Schaedler flora strain ASF502.</title>
        <authorList>
            <person name="Miyake S."/>
            <person name="Soh M."/>
            <person name="Seedorf H."/>
        </authorList>
    </citation>
    <scope>NUCLEOTIDE SEQUENCE [LARGE SCALE GENOMIC DNA]</scope>
    <source>
        <strain evidence="2">DSM 106076</strain>
    </source>
</reference>
<evidence type="ECO:0000313" key="2">
    <source>
        <dbReference type="EMBL" id="RRK34626.1"/>
    </source>
</evidence>
<sequence length="138" mass="15844">MRYYAVFDTNVLISSLLTKRTDTATAQVVDAISSGLIIPLYNQEILDEYTDVLHRAKFSFSEERIGRLMAMIRQYGLAVNPSPTGEILVDMDDLVFYEVVMEKREDDAYLITGNIRHFPERDFIVTPAEMMAIIEKNK</sequence>
<gene>
    <name evidence="2" type="ORF">EBB54_27270</name>
</gene>
<dbReference type="RefSeq" id="WP_125129721.1">
    <property type="nucleotide sequence ID" value="NZ_RHJS01000002.1"/>
</dbReference>
<dbReference type="AlphaFoldDB" id="A0A3R8L1R3"/>
<evidence type="ECO:0000259" key="1">
    <source>
        <dbReference type="Pfam" id="PF13470"/>
    </source>
</evidence>
<keyword evidence="3" id="KW-1185">Reference proteome</keyword>
<dbReference type="PANTHER" id="PTHR34610">
    <property type="entry name" value="SSL7007 PROTEIN"/>
    <property type="match status" value="1"/>
</dbReference>
<evidence type="ECO:0000313" key="3">
    <source>
        <dbReference type="Proteomes" id="UP000274920"/>
    </source>
</evidence>
<dbReference type="Pfam" id="PF13470">
    <property type="entry name" value="PIN_3"/>
    <property type="match status" value="1"/>
</dbReference>
<dbReference type="NCBIfam" id="TIGR00305">
    <property type="entry name" value="putative toxin-antitoxin system toxin component, PIN family"/>
    <property type="match status" value="1"/>
</dbReference>
<feature type="domain" description="PIN" evidence="1">
    <location>
        <begin position="5"/>
        <end position="116"/>
    </location>
</feature>
<dbReference type="EMBL" id="RHJS01000002">
    <property type="protein sequence ID" value="RRK34626.1"/>
    <property type="molecule type" value="Genomic_DNA"/>
</dbReference>
<dbReference type="PANTHER" id="PTHR34610:SF3">
    <property type="entry name" value="SSL7007 PROTEIN"/>
    <property type="match status" value="1"/>
</dbReference>
<protein>
    <submittedName>
        <fullName evidence="2">Putative toxin-antitoxin system toxin component, PIN family</fullName>
    </submittedName>
</protein>
<dbReference type="Proteomes" id="UP000274920">
    <property type="component" value="Unassembled WGS sequence"/>
</dbReference>
<dbReference type="InterPro" id="IPR002716">
    <property type="entry name" value="PIN_dom"/>
</dbReference>